<gene>
    <name evidence="1" type="ORF">ABN611_02320</name>
</gene>
<dbReference type="AlphaFoldDB" id="A0AAU7TF18"/>
<sequence>MTTAWTSLTFWPGTSPDPRGDVLPTLYCYACERLVRRLRDLVDVQEAAHRIAVDRGYRLGPLFVEEDDSGQAMEALICAATSNRAGAAVAVPHRGHFVPLGWPDEWQQLLELVTGRPLVLTSPAP</sequence>
<proteinExistence type="predicted"/>
<dbReference type="RefSeq" id="WP_350278073.1">
    <property type="nucleotide sequence ID" value="NZ_CP158165.1"/>
</dbReference>
<evidence type="ECO:0000313" key="1">
    <source>
        <dbReference type="EMBL" id="XBV25259.1"/>
    </source>
</evidence>
<reference evidence="1" key="1">
    <citation type="submission" date="2024-06" db="EMBL/GenBank/DDBJ databases">
        <title>Kribbella sp. strain HUAS MG21 genome sequences.</title>
        <authorList>
            <person name="Mo P."/>
        </authorList>
    </citation>
    <scope>NUCLEOTIDE SEQUENCE</scope>
    <source>
        <strain evidence="1">HUAS MG21</strain>
    </source>
</reference>
<organism evidence="1">
    <name type="scientific">Kribbella sp. HUAS MG21</name>
    <dbReference type="NCBI Taxonomy" id="3160966"/>
    <lineage>
        <taxon>Bacteria</taxon>
        <taxon>Bacillati</taxon>
        <taxon>Actinomycetota</taxon>
        <taxon>Actinomycetes</taxon>
        <taxon>Propionibacteriales</taxon>
        <taxon>Kribbellaceae</taxon>
        <taxon>Kribbella</taxon>
    </lineage>
</organism>
<protein>
    <submittedName>
        <fullName evidence="1">Uncharacterized protein</fullName>
    </submittedName>
</protein>
<name>A0AAU7TF18_9ACTN</name>
<accession>A0AAU7TF18</accession>
<dbReference type="EMBL" id="CP158165">
    <property type="protein sequence ID" value="XBV25259.1"/>
    <property type="molecule type" value="Genomic_DNA"/>
</dbReference>